<keyword evidence="1" id="KW-0812">Transmembrane</keyword>
<sequence length="54" mass="6170">MRVCLAEWKDIKIFRLMKTNIKLALGFPYIAISSLLTLAADLEELLQSDSSSRR</sequence>
<dbReference type="AlphaFoldDB" id="A0A397SPU4"/>
<gene>
    <name evidence="2" type="ORF">C1645_826973</name>
</gene>
<evidence type="ECO:0000313" key="3">
    <source>
        <dbReference type="Proteomes" id="UP000265703"/>
    </source>
</evidence>
<protein>
    <submittedName>
        <fullName evidence="2">Uncharacterized protein</fullName>
    </submittedName>
</protein>
<reference evidence="2 3" key="1">
    <citation type="submission" date="2018-06" db="EMBL/GenBank/DDBJ databases">
        <title>Comparative genomics reveals the genomic features of Rhizophagus irregularis, R. cerebriforme, R. diaphanum and Gigaspora rosea, and their symbiotic lifestyle signature.</title>
        <authorList>
            <person name="Morin E."/>
            <person name="San Clemente H."/>
            <person name="Chen E.C.H."/>
            <person name="De La Providencia I."/>
            <person name="Hainaut M."/>
            <person name="Kuo A."/>
            <person name="Kohler A."/>
            <person name="Murat C."/>
            <person name="Tang N."/>
            <person name="Roy S."/>
            <person name="Loubradou J."/>
            <person name="Henrissat B."/>
            <person name="Grigoriev I.V."/>
            <person name="Corradi N."/>
            <person name="Roux C."/>
            <person name="Martin F.M."/>
        </authorList>
    </citation>
    <scope>NUCLEOTIDE SEQUENCE [LARGE SCALE GENOMIC DNA]</scope>
    <source>
        <strain evidence="2 3">DAOM 227022</strain>
    </source>
</reference>
<organism evidence="2 3">
    <name type="scientific">Glomus cerebriforme</name>
    <dbReference type="NCBI Taxonomy" id="658196"/>
    <lineage>
        <taxon>Eukaryota</taxon>
        <taxon>Fungi</taxon>
        <taxon>Fungi incertae sedis</taxon>
        <taxon>Mucoromycota</taxon>
        <taxon>Glomeromycotina</taxon>
        <taxon>Glomeromycetes</taxon>
        <taxon>Glomerales</taxon>
        <taxon>Glomeraceae</taxon>
        <taxon>Glomus</taxon>
    </lineage>
</organism>
<proteinExistence type="predicted"/>
<keyword evidence="1" id="KW-1133">Transmembrane helix</keyword>
<keyword evidence="1" id="KW-0472">Membrane</keyword>
<evidence type="ECO:0000313" key="2">
    <source>
        <dbReference type="EMBL" id="RIA88028.1"/>
    </source>
</evidence>
<feature type="transmembrane region" description="Helical" evidence="1">
    <location>
        <begin position="21"/>
        <end position="40"/>
    </location>
</feature>
<evidence type="ECO:0000256" key="1">
    <source>
        <dbReference type="SAM" id="Phobius"/>
    </source>
</evidence>
<accession>A0A397SPU4</accession>
<dbReference type="EMBL" id="QKYT01000282">
    <property type="protein sequence ID" value="RIA88028.1"/>
    <property type="molecule type" value="Genomic_DNA"/>
</dbReference>
<comment type="caution">
    <text evidence="2">The sequence shown here is derived from an EMBL/GenBank/DDBJ whole genome shotgun (WGS) entry which is preliminary data.</text>
</comment>
<dbReference type="Proteomes" id="UP000265703">
    <property type="component" value="Unassembled WGS sequence"/>
</dbReference>
<name>A0A397SPU4_9GLOM</name>
<keyword evidence="3" id="KW-1185">Reference proteome</keyword>